<dbReference type="GO" id="GO:0008657">
    <property type="term" value="F:DNA topoisomerase type II (double strand cut, ATP-hydrolyzing) inhibitor activity"/>
    <property type="evidence" value="ECO:0007669"/>
    <property type="project" value="UniProtKB-UniRule"/>
</dbReference>
<keyword evidence="1 3" id="KW-0479">Metal-binding</keyword>
<feature type="binding site" evidence="3">
    <location>
        <position position="15"/>
    </location>
    <ligand>
        <name>Zn(2+)</name>
        <dbReference type="ChEBI" id="CHEBI:29105"/>
    </ligand>
</feature>
<dbReference type="AlphaFoldDB" id="A0A3M6QXK6"/>
<name>A0A3M6QXK6_9BURK</name>
<comment type="function">
    <text evidence="3">Inhibits all the catalytic activities of DNA gyrase by preventing its interaction with DNA. Acts by binding directly to the C-terminal domain of GyrB, which probably disrupts DNA binding by the gyrase.</text>
</comment>
<feature type="binding site" evidence="3">
    <location>
        <position position="18"/>
    </location>
    <ligand>
        <name>Zn(2+)</name>
        <dbReference type="ChEBI" id="CHEBI:29105"/>
    </ligand>
</feature>
<evidence type="ECO:0000313" key="5">
    <source>
        <dbReference type="Proteomes" id="UP000278006"/>
    </source>
</evidence>
<comment type="caution">
    <text evidence="4">The sequence shown here is derived from an EMBL/GenBank/DDBJ whole genome shotgun (WGS) entry which is preliminary data.</text>
</comment>
<dbReference type="PANTHER" id="PTHR36150:SF1">
    <property type="entry name" value="DNA GYRASE INHIBITOR YACG"/>
    <property type="match status" value="1"/>
</dbReference>
<dbReference type="SUPFAM" id="SSF57716">
    <property type="entry name" value="Glucocorticoid receptor-like (DNA-binding domain)"/>
    <property type="match status" value="1"/>
</dbReference>
<keyword evidence="5" id="KW-1185">Reference proteome</keyword>
<evidence type="ECO:0000313" key="4">
    <source>
        <dbReference type="EMBL" id="RMX07641.1"/>
    </source>
</evidence>
<dbReference type="GO" id="GO:0008270">
    <property type="term" value="F:zinc ion binding"/>
    <property type="evidence" value="ECO:0007669"/>
    <property type="project" value="UniProtKB-UniRule"/>
</dbReference>
<dbReference type="GO" id="GO:0006355">
    <property type="term" value="P:regulation of DNA-templated transcription"/>
    <property type="evidence" value="ECO:0007669"/>
    <property type="project" value="InterPro"/>
</dbReference>
<gene>
    <name evidence="3 4" type="primary">yacG</name>
    <name evidence="4" type="ORF">D8I35_00370</name>
</gene>
<reference evidence="4 5" key="1">
    <citation type="submission" date="2018-10" db="EMBL/GenBank/DDBJ databases">
        <title>Draft genome of Cortibacter populi DSM10536.</title>
        <authorList>
            <person name="Bernier A.-M."/>
            <person name="Bernard K."/>
        </authorList>
    </citation>
    <scope>NUCLEOTIDE SEQUENCE [LARGE SCALE GENOMIC DNA]</scope>
    <source>
        <strain evidence="4 5">DSM 105136</strain>
    </source>
</reference>
<evidence type="ECO:0000256" key="3">
    <source>
        <dbReference type="HAMAP-Rule" id="MF_00649"/>
    </source>
</evidence>
<feature type="binding site" evidence="3">
    <location>
        <position position="34"/>
    </location>
    <ligand>
        <name>Zn(2+)</name>
        <dbReference type="ChEBI" id="CHEBI:29105"/>
    </ligand>
</feature>
<organism evidence="4 5">
    <name type="scientific">Corticibacter populi</name>
    <dbReference type="NCBI Taxonomy" id="1550736"/>
    <lineage>
        <taxon>Bacteria</taxon>
        <taxon>Pseudomonadati</taxon>
        <taxon>Pseudomonadota</taxon>
        <taxon>Betaproteobacteria</taxon>
        <taxon>Burkholderiales</taxon>
        <taxon>Comamonadaceae</taxon>
        <taxon>Corticibacter</taxon>
    </lineage>
</organism>
<protein>
    <recommendedName>
        <fullName evidence="3">DNA gyrase inhibitor YacG</fullName>
    </recommendedName>
</protein>
<dbReference type="Proteomes" id="UP000278006">
    <property type="component" value="Unassembled WGS sequence"/>
</dbReference>
<dbReference type="RefSeq" id="WP_122225762.1">
    <property type="nucleotide sequence ID" value="NZ_RDQO01000001.1"/>
</dbReference>
<dbReference type="OrthoDB" id="9809663at2"/>
<sequence length="70" mass="7658">MHPDDTPAPAPRVRCPSCGTETVFAPANPWRPFCSERCRQIDLGAWASEQFRIEAAPNADPDGHEPPESA</sequence>
<feature type="binding site" evidence="3">
    <location>
        <position position="38"/>
    </location>
    <ligand>
        <name>Zn(2+)</name>
        <dbReference type="ChEBI" id="CHEBI:29105"/>
    </ligand>
</feature>
<proteinExistence type="inferred from homology"/>
<dbReference type="Gene3D" id="3.30.50.10">
    <property type="entry name" value="Erythroid Transcription Factor GATA-1, subunit A"/>
    <property type="match status" value="1"/>
</dbReference>
<keyword evidence="2 3" id="KW-0862">Zinc</keyword>
<comment type="cofactor">
    <cofactor evidence="3">
        <name>Zn(2+)</name>
        <dbReference type="ChEBI" id="CHEBI:29105"/>
    </cofactor>
    <text evidence="3">Binds 1 zinc ion.</text>
</comment>
<dbReference type="Pfam" id="PF03884">
    <property type="entry name" value="YacG"/>
    <property type="match status" value="1"/>
</dbReference>
<evidence type="ECO:0000256" key="2">
    <source>
        <dbReference type="ARBA" id="ARBA00022833"/>
    </source>
</evidence>
<comment type="subunit">
    <text evidence="3">Interacts with GyrB.</text>
</comment>
<dbReference type="InterPro" id="IPR005584">
    <property type="entry name" value="DNA_gyrase_inhibitor_YacG"/>
</dbReference>
<accession>A0A3M6QXK6</accession>
<dbReference type="HAMAP" id="MF_00649">
    <property type="entry name" value="DNA_gyrase_inhibitor_YacG"/>
    <property type="match status" value="1"/>
</dbReference>
<comment type="similarity">
    <text evidence="3">Belongs to the DNA gyrase inhibitor YacG family.</text>
</comment>
<dbReference type="EMBL" id="RDQO01000001">
    <property type="protein sequence ID" value="RMX07641.1"/>
    <property type="molecule type" value="Genomic_DNA"/>
</dbReference>
<dbReference type="InterPro" id="IPR013088">
    <property type="entry name" value="Znf_NHR/GATA"/>
</dbReference>
<evidence type="ECO:0000256" key="1">
    <source>
        <dbReference type="ARBA" id="ARBA00022723"/>
    </source>
</evidence>
<dbReference type="PANTHER" id="PTHR36150">
    <property type="entry name" value="DNA GYRASE INHIBITOR YACG"/>
    <property type="match status" value="1"/>
</dbReference>